<comment type="caution">
    <text evidence="1">The sequence shown here is derived from an EMBL/GenBank/DDBJ whole genome shotgun (WGS) entry which is preliminary data.</text>
</comment>
<keyword evidence="2" id="KW-1185">Reference proteome</keyword>
<organism evidence="1 2">
    <name type="scientific">Moheibacter stercoris</name>
    <dbReference type="NCBI Taxonomy" id="1628251"/>
    <lineage>
        <taxon>Bacteria</taxon>
        <taxon>Pseudomonadati</taxon>
        <taxon>Bacteroidota</taxon>
        <taxon>Flavobacteriia</taxon>
        <taxon>Flavobacteriales</taxon>
        <taxon>Weeksellaceae</taxon>
        <taxon>Moheibacter</taxon>
    </lineage>
</organism>
<protein>
    <submittedName>
        <fullName evidence="1">Uncharacterized protein</fullName>
    </submittedName>
</protein>
<dbReference type="EMBL" id="JBEPMO010000008">
    <property type="protein sequence ID" value="MET3732095.1"/>
    <property type="molecule type" value="Genomic_DNA"/>
</dbReference>
<sequence>MKNFFIILIISLTFLNCSSQKYTSHQKKLIDKYELPNFSHAEITMFAIEYIDYYNQLMEAANAGDATKLQELTAQGVEWSKKASEWTQKMTAEDAQKWVDWASKLQDAATKR</sequence>
<proteinExistence type="predicted"/>
<evidence type="ECO:0000313" key="1">
    <source>
        <dbReference type="EMBL" id="MET3732095.1"/>
    </source>
</evidence>
<dbReference type="Proteomes" id="UP001549146">
    <property type="component" value="Unassembled WGS sequence"/>
</dbReference>
<name>A0ABV2LU55_9FLAO</name>
<reference evidence="1 2" key="1">
    <citation type="submission" date="2024-06" db="EMBL/GenBank/DDBJ databases">
        <title>Genomic Encyclopedia of Type Strains, Phase IV (KMG-IV): sequencing the most valuable type-strain genomes for metagenomic binning, comparative biology and taxonomic classification.</title>
        <authorList>
            <person name="Goeker M."/>
        </authorList>
    </citation>
    <scope>NUCLEOTIDE SEQUENCE [LARGE SCALE GENOMIC DNA]</scope>
    <source>
        <strain evidence="1 2">DSM 29388</strain>
    </source>
</reference>
<dbReference type="RefSeq" id="WP_354508976.1">
    <property type="nucleotide sequence ID" value="NZ_JBEPMO010000008.1"/>
</dbReference>
<accession>A0ABV2LU55</accession>
<gene>
    <name evidence="1" type="ORF">ABID46_001679</name>
</gene>
<evidence type="ECO:0000313" key="2">
    <source>
        <dbReference type="Proteomes" id="UP001549146"/>
    </source>
</evidence>